<evidence type="ECO:0008006" key="3">
    <source>
        <dbReference type="Google" id="ProtNLM"/>
    </source>
</evidence>
<dbReference type="Gramene" id="PVH35459">
    <property type="protein sequence ID" value="PVH35459"/>
    <property type="gene ID" value="PAHAL_7G191000"/>
</dbReference>
<gene>
    <name evidence="2" type="ORF">PAHAL_7G191000</name>
</gene>
<protein>
    <recommendedName>
        <fullName evidence="3">Secreted protein</fullName>
    </recommendedName>
</protein>
<keyword evidence="1" id="KW-0732">Signal</keyword>
<evidence type="ECO:0000313" key="2">
    <source>
        <dbReference type="EMBL" id="PVH35459.1"/>
    </source>
</evidence>
<dbReference type="Proteomes" id="UP000243499">
    <property type="component" value="Chromosome 7"/>
</dbReference>
<name>A0A2T8ICQ7_9POAL</name>
<organism evidence="2">
    <name type="scientific">Panicum hallii</name>
    <dbReference type="NCBI Taxonomy" id="206008"/>
    <lineage>
        <taxon>Eukaryota</taxon>
        <taxon>Viridiplantae</taxon>
        <taxon>Streptophyta</taxon>
        <taxon>Embryophyta</taxon>
        <taxon>Tracheophyta</taxon>
        <taxon>Spermatophyta</taxon>
        <taxon>Magnoliopsida</taxon>
        <taxon>Liliopsida</taxon>
        <taxon>Poales</taxon>
        <taxon>Poaceae</taxon>
        <taxon>PACMAD clade</taxon>
        <taxon>Panicoideae</taxon>
        <taxon>Panicodae</taxon>
        <taxon>Paniceae</taxon>
        <taxon>Panicinae</taxon>
        <taxon>Panicum</taxon>
        <taxon>Panicum sect. Panicum</taxon>
    </lineage>
</organism>
<accession>A0A2T8ICQ7</accession>
<dbReference type="AlphaFoldDB" id="A0A2T8ICQ7"/>
<feature type="chain" id="PRO_5015723555" description="Secreted protein" evidence="1">
    <location>
        <begin position="18"/>
        <end position="119"/>
    </location>
</feature>
<proteinExistence type="predicted"/>
<feature type="signal peptide" evidence="1">
    <location>
        <begin position="1"/>
        <end position="17"/>
    </location>
</feature>
<dbReference type="EMBL" id="CM008052">
    <property type="protein sequence ID" value="PVH35459.1"/>
    <property type="molecule type" value="Genomic_DNA"/>
</dbReference>
<sequence>MQAQAWLFSSLCPLSAASLTSGYRSFAQFPAQQWPWAPGRPRREALPLRRDPRGDPWLLRGRLRRLRRYPIRLRRAPAGPAHVILQRRVVDDASVPASADAANGAPPTPLSSKLIFFKQ</sequence>
<reference evidence="2" key="1">
    <citation type="submission" date="2018-04" db="EMBL/GenBank/DDBJ databases">
        <title>WGS assembly of Panicum hallii.</title>
        <authorList>
            <person name="Lovell J."/>
            <person name="Jenkins J."/>
            <person name="Lowry D."/>
            <person name="Mamidi S."/>
            <person name="Sreedasyam A."/>
            <person name="Weng X."/>
            <person name="Barry K."/>
            <person name="Bonette J."/>
            <person name="Campitelli B."/>
            <person name="Daum C."/>
            <person name="Gordon S."/>
            <person name="Gould B."/>
            <person name="Lipzen A."/>
            <person name="Macqueen A."/>
            <person name="Palacio-Mejia J."/>
            <person name="Plott C."/>
            <person name="Shakirov E."/>
            <person name="Shu S."/>
            <person name="Yoshinaga Y."/>
            <person name="Zane M."/>
            <person name="Rokhsar D."/>
            <person name="Grimwood J."/>
            <person name="Schmutz J."/>
            <person name="Juenger T."/>
        </authorList>
    </citation>
    <scope>NUCLEOTIDE SEQUENCE [LARGE SCALE GENOMIC DNA]</scope>
    <source>
        <strain evidence="2">FIL2</strain>
    </source>
</reference>
<evidence type="ECO:0000256" key="1">
    <source>
        <dbReference type="SAM" id="SignalP"/>
    </source>
</evidence>